<reference evidence="2" key="1">
    <citation type="submission" date="2022-11" db="UniProtKB">
        <authorList>
            <consortium name="WormBaseParasite"/>
        </authorList>
    </citation>
    <scope>IDENTIFICATION</scope>
</reference>
<proteinExistence type="predicted"/>
<sequence>MEEIEVKQWTGQAQRSSHQWPSRQLEVTELAKPIFLFAQASVSTLPNCQQWIVVTALTGTAM</sequence>
<evidence type="ECO:0000313" key="1">
    <source>
        <dbReference type="Proteomes" id="UP000887565"/>
    </source>
</evidence>
<protein>
    <submittedName>
        <fullName evidence="2">Uncharacterized protein</fullName>
    </submittedName>
</protein>
<dbReference type="WBParaSite" id="nRc.2.0.1.t47361-RA">
    <property type="protein sequence ID" value="nRc.2.0.1.t47361-RA"/>
    <property type="gene ID" value="nRc.2.0.1.g47361"/>
</dbReference>
<name>A0A915LC42_ROMCU</name>
<evidence type="ECO:0000313" key="2">
    <source>
        <dbReference type="WBParaSite" id="nRc.2.0.1.t47361-RA"/>
    </source>
</evidence>
<accession>A0A915LC42</accession>
<dbReference type="AlphaFoldDB" id="A0A915LC42"/>
<organism evidence="1 2">
    <name type="scientific">Romanomermis culicivorax</name>
    <name type="common">Nematode worm</name>
    <dbReference type="NCBI Taxonomy" id="13658"/>
    <lineage>
        <taxon>Eukaryota</taxon>
        <taxon>Metazoa</taxon>
        <taxon>Ecdysozoa</taxon>
        <taxon>Nematoda</taxon>
        <taxon>Enoplea</taxon>
        <taxon>Dorylaimia</taxon>
        <taxon>Mermithida</taxon>
        <taxon>Mermithoidea</taxon>
        <taxon>Mermithidae</taxon>
        <taxon>Romanomermis</taxon>
    </lineage>
</organism>
<keyword evidence="1" id="KW-1185">Reference proteome</keyword>
<dbReference type="Proteomes" id="UP000887565">
    <property type="component" value="Unplaced"/>
</dbReference>